<dbReference type="InterPro" id="IPR013357">
    <property type="entry name" value="Acetaldehyde_DH_acetylating"/>
</dbReference>
<dbReference type="CDD" id="cd07122">
    <property type="entry name" value="ALDH_F20_ACDH"/>
    <property type="match status" value="1"/>
</dbReference>
<feature type="domain" description="Aldehyde dehydrogenase" evidence="2">
    <location>
        <begin position="9"/>
        <end position="271"/>
    </location>
</feature>
<dbReference type="AlphaFoldDB" id="A0A9D1CNM1"/>
<organism evidence="3 4">
    <name type="scientific">Candidatus Avoscillospira stercorigallinarum</name>
    <dbReference type="NCBI Taxonomy" id="2840708"/>
    <lineage>
        <taxon>Bacteria</taxon>
        <taxon>Bacillati</taxon>
        <taxon>Bacillota</taxon>
        <taxon>Clostridia</taxon>
        <taxon>Eubacteriales</taxon>
        <taxon>Oscillospiraceae</taxon>
        <taxon>Oscillospiraceae incertae sedis</taxon>
        <taxon>Candidatus Avoscillospira</taxon>
    </lineage>
</organism>
<dbReference type="Gene3D" id="3.40.605.10">
    <property type="entry name" value="Aldehyde Dehydrogenase, Chain A, domain 1"/>
    <property type="match status" value="1"/>
</dbReference>
<name>A0A9D1CNM1_9FIRM</name>
<dbReference type="InterPro" id="IPR016161">
    <property type="entry name" value="Ald_DH/histidinol_DH"/>
</dbReference>
<dbReference type="PANTHER" id="PTHR11699">
    <property type="entry name" value="ALDEHYDE DEHYDROGENASE-RELATED"/>
    <property type="match status" value="1"/>
</dbReference>
<dbReference type="EMBL" id="DVFN01000064">
    <property type="protein sequence ID" value="HIQ69517.1"/>
    <property type="molecule type" value="Genomic_DNA"/>
</dbReference>
<dbReference type="GO" id="GO:0008774">
    <property type="term" value="F:acetaldehyde dehydrogenase (acetylating) activity"/>
    <property type="evidence" value="ECO:0007669"/>
    <property type="project" value="UniProtKB-EC"/>
</dbReference>
<dbReference type="Proteomes" id="UP000886874">
    <property type="component" value="Unassembled WGS sequence"/>
</dbReference>
<evidence type="ECO:0000313" key="4">
    <source>
        <dbReference type="Proteomes" id="UP000886874"/>
    </source>
</evidence>
<protein>
    <submittedName>
        <fullName evidence="3">Acetaldehyde dehydrogenase (Acetylating)</fullName>
        <ecNumber evidence="3">1.2.1.10</ecNumber>
    </submittedName>
</protein>
<evidence type="ECO:0000256" key="1">
    <source>
        <dbReference type="ARBA" id="ARBA00023002"/>
    </source>
</evidence>
<keyword evidence="1 3" id="KW-0560">Oxidoreductase</keyword>
<evidence type="ECO:0000313" key="3">
    <source>
        <dbReference type="EMBL" id="HIQ69517.1"/>
    </source>
</evidence>
<dbReference type="InterPro" id="IPR016163">
    <property type="entry name" value="Ald_DH_C"/>
</dbReference>
<dbReference type="SUPFAM" id="SSF53720">
    <property type="entry name" value="ALDH-like"/>
    <property type="match status" value="1"/>
</dbReference>
<proteinExistence type="predicted"/>
<dbReference type="InterPro" id="IPR016162">
    <property type="entry name" value="Ald_DH_N"/>
</dbReference>
<reference evidence="3" key="2">
    <citation type="journal article" date="2021" name="PeerJ">
        <title>Extensive microbial diversity within the chicken gut microbiome revealed by metagenomics and culture.</title>
        <authorList>
            <person name="Gilroy R."/>
            <person name="Ravi A."/>
            <person name="Getino M."/>
            <person name="Pursley I."/>
            <person name="Horton D.L."/>
            <person name="Alikhan N.F."/>
            <person name="Baker D."/>
            <person name="Gharbi K."/>
            <person name="Hall N."/>
            <person name="Watson M."/>
            <person name="Adriaenssens E.M."/>
            <person name="Foster-Nyarko E."/>
            <person name="Jarju S."/>
            <person name="Secka A."/>
            <person name="Antonio M."/>
            <person name="Oren A."/>
            <person name="Chaudhuri R.R."/>
            <person name="La Ragione R."/>
            <person name="Hildebrand F."/>
            <person name="Pallen M.J."/>
        </authorList>
    </citation>
    <scope>NUCLEOTIDE SEQUENCE</scope>
    <source>
        <strain evidence="3">ChiSjej2B20-13462</strain>
    </source>
</reference>
<dbReference type="EC" id="1.2.1.10" evidence="3"/>
<reference evidence="3" key="1">
    <citation type="submission" date="2020-10" db="EMBL/GenBank/DDBJ databases">
        <authorList>
            <person name="Gilroy R."/>
        </authorList>
    </citation>
    <scope>NUCLEOTIDE SEQUENCE</scope>
    <source>
        <strain evidence="3">ChiSjej2B20-13462</strain>
    </source>
</reference>
<evidence type="ECO:0000259" key="2">
    <source>
        <dbReference type="Pfam" id="PF00171"/>
    </source>
</evidence>
<dbReference type="Pfam" id="PF00171">
    <property type="entry name" value="Aldedh"/>
    <property type="match status" value="1"/>
</dbReference>
<comment type="caution">
    <text evidence="3">The sequence shown here is derived from an EMBL/GenBank/DDBJ whole genome shotgun (WGS) entry which is preliminary data.</text>
</comment>
<dbReference type="NCBIfam" id="TIGR02518">
    <property type="entry name" value="EutH_ACDH"/>
    <property type="match status" value="1"/>
</dbReference>
<gene>
    <name evidence="3" type="ORF">IAA67_04205</name>
</gene>
<dbReference type="Gene3D" id="3.40.309.10">
    <property type="entry name" value="Aldehyde Dehydrogenase, Chain A, domain 2"/>
    <property type="match status" value="1"/>
</dbReference>
<sequence length="481" mass="50856">MELDRDLRSRQEVRTLVAQAHRAQEHLARLDQAAIDRIVQAMAEAGARDAAELGQLAAGETGFGNAEDKREKNLLASRTLWEAVKDLKTVGIVHRDQARKVWDVAVPVGVIAGIAPSTNPTSTVIYKAIIALKGGNAIVFSPHPGAKACSLETARRMMAAAEAAGCPDGAISCISDPTMAAVDELLHHPQIRLILATGGGAMVRAAYSSGKPAIGVGAGNGPVYLHPSCQLEQAVADVIRSKTFDCGTICASEQSVILHADQAQRMEAELTRQGGCILDEADGKKLAQYLFRANGTMNPAVVGKPAAQIAALAGLSDRAKNAKVLLARETGVGPKNPYSMEKLCPVLGLYQVRDENEALQLSCEILRHEGSGHTFTIHAEEEAVIRRFALEVPVSRFLVNTPASLGGVGLTTGLFPALTLGCGAVGGSSSSNNIGPLDLINLRRVAWGYQTAETGHTTGETDDALIEALTEKLLRRLVHEA</sequence>
<dbReference type="InterPro" id="IPR015590">
    <property type="entry name" value="Aldehyde_DH_dom"/>
</dbReference>
<accession>A0A9D1CNM1</accession>